<evidence type="ECO:0000256" key="5">
    <source>
        <dbReference type="ARBA" id="ARBA00022664"/>
    </source>
</evidence>
<keyword evidence="14" id="KW-1185">Reference proteome</keyword>
<dbReference type="GO" id="GO:0003729">
    <property type="term" value="F:mRNA binding"/>
    <property type="evidence" value="ECO:0007669"/>
    <property type="project" value="TreeGrafter"/>
</dbReference>
<dbReference type="FunFam" id="3.30.70.330:FF:000028">
    <property type="entry name" value="Putative serine/arginine-rich splicing factor 4"/>
    <property type="match status" value="1"/>
</dbReference>
<feature type="domain" description="RRM" evidence="12">
    <location>
        <begin position="3"/>
        <end position="73"/>
    </location>
</feature>
<dbReference type="Pfam" id="PF00076">
    <property type="entry name" value="RRM_1"/>
    <property type="match status" value="2"/>
</dbReference>
<evidence type="ECO:0000256" key="3">
    <source>
        <dbReference type="ARBA" id="ARBA00022491"/>
    </source>
</evidence>
<comment type="similarity">
    <text evidence="2">Belongs to the splicing factor SR family.</text>
</comment>
<accession>A0A087UG19</accession>
<protein>
    <submittedName>
        <fullName evidence="13">Serine/arginine-rich splicing factor 4</fullName>
    </submittedName>
</protein>
<keyword evidence="8" id="KW-0508">mRNA splicing</keyword>
<evidence type="ECO:0000256" key="11">
    <source>
        <dbReference type="SAM" id="MobiDB-lite"/>
    </source>
</evidence>
<reference evidence="13 14" key="1">
    <citation type="submission" date="2013-11" db="EMBL/GenBank/DDBJ databases">
        <title>Genome sequencing of Stegodyphus mimosarum.</title>
        <authorList>
            <person name="Bechsgaard J."/>
        </authorList>
    </citation>
    <scope>NUCLEOTIDE SEQUENCE [LARGE SCALE GENOMIC DNA]</scope>
</reference>
<feature type="domain" description="RRM" evidence="12">
    <location>
        <begin position="113"/>
        <end position="186"/>
    </location>
</feature>
<evidence type="ECO:0000256" key="10">
    <source>
        <dbReference type="PROSITE-ProRule" id="PRU00176"/>
    </source>
</evidence>
<comment type="subcellular location">
    <subcellularLocation>
        <location evidence="1">Nucleus speckle</location>
    </subcellularLocation>
</comment>
<feature type="non-terminal residue" evidence="13">
    <location>
        <position position="267"/>
    </location>
</feature>
<evidence type="ECO:0000256" key="4">
    <source>
        <dbReference type="ARBA" id="ARBA00022553"/>
    </source>
</evidence>
<keyword evidence="4" id="KW-0597">Phosphoprotein</keyword>
<name>A0A087UG19_STEMI</name>
<proteinExistence type="inferred from homology"/>
<evidence type="ECO:0000259" key="12">
    <source>
        <dbReference type="PROSITE" id="PS50102"/>
    </source>
</evidence>
<feature type="compositionally biased region" description="Basic and acidic residues" evidence="11">
    <location>
        <begin position="100"/>
        <end position="110"/>
    </location>
</feature>
<evidence type="ECO:0000256" key="7">
    <source>
        <dbReference type="ARBA" id="ARBA00022884"/>
    </source>
</evidence>
<dbReference type="AlphaFoldDB" id="A0A087UG19"/>
<evidence type="ECO:0000256" key="1">
    <source>
        <dbReference type="ARBA" id="ARBA00004324"/>
    </source>
</evidence>
<evidence type="ECO:0000256" key="6">
    <source>
        <dbReference type="ARBA" id="ARBA00022737"/>
    </source>
</evidence>
<dbReference type="Gene3D" id="3.30.70.330">
    <property type="match status" value="2"/>
</dbReference>
<keyword evidence="5" id="KW-0507">mRNA processing</keyword>
<dbReference type="GO" id="GO:0006397">
    <property type="term" value="P:mRNA processing"/>
    <property type="evidence" value="ECO:0007669"/>
    <property type="project" value="UniProtKB-KW"/>
</dbReference>
<dbReference type="PANTHER" id="PTHR23003">
    <property type="entry name" value="RNA RECOGNITION MOTIF RRM DOMAIN CONTAINING PROTEIN"/>
    <property type="match status" value="1"/>
</dbReference>
<dbReference type="STRING" id="407821.A0A087UG19"/>
<keyword evidence="7 10" id="KW-0694">RNA-binding</keyword>
<dbReference type="SUPFAM" id="SSF54928">
    <property type="entry name" value="RNA-binding domain, RBD"/>
    <property type="match status" value="1"/>
</dbReference>
<dbReference type="PANTHER" id="PTHR23003:SF51">
    <property type="entry name" value="SERINE-ARGININE PROTEIN 55"/>
    <property type="match status" value="1"/>
</dbReference>
<dbReference type="InterPro" id="IPR000504">
    <property type="entry name" value="RRM_dom"/>
</dbReference>
<dbReference type="InterPro" id="IPR047190">
    <property type="entry name" value="RRM2_SRSF4/6"/>
</dbReference>
<dbReference type="InterPro" id="IPR050374">
    <property type="entry name" value="RRT5_SRSF_SR"/>
</dbReference>
<dbReference type="GO" id="GO:0005737">
    <property type="term" value="C:cytoplasm"/>
    <property type="evidence" value="ECO:0007669"/>
    <property type="project" value="TreeGrafter"/>
</dbReference>
<dbReference type="CDD" id="cd12337">
    <property type="entry name" value="RRM1_SRSF4_like"/>
    <property type="match status" value="1"/>
</dbReference>
<evidence type="ECO:0000256" key="2">
    <source>
        <dbReference type="ARBA" id="ARBA00010269"/>
    </source>
</evidence>
<keyword evidence="3" id="KW-0678">Repressor</keyword>
<gene>
    <name evidence="13" type="ORF">X975_16164</name>
</gene>
<evidence type="ECO:0000256" key="8">
    <source>
        <dbReference type="ARBA" id="ARBA00023187"/>
    </source>
</evidence>
<dbReference type="SMART" id="SM00360">
    <property type="entry name" value="RRM"/>
    <property type="match status" value="2"/>
</dbReference>
<dbReference type="InterPro" id="IPR012677">
    <property type="entry name" value="Nucleotide-bd_a/b_plait_sf"/>
</dbReference>
<sequence>MSTRIYIGRLNYDVRERDLEKFFKSYGRINGIMIKKGFAFVEFDDYRDADDAVFELNGKKLLGERVTIEHARGSPRGNDMYRDRNRGYPRPMQNRRRQGGGRDKYTPPTRTEYRLIVENLSSRVSWQDLKDYMRQAGEVTYADAHKLRRNEGVVDFATFSDMKNAIDKLDDTDLSGRRIRLIEDKSRRRSRSRSRSKSHSRSPSRSRSKSKSRSKSRSMSKSRSRSKSRSKSRSHSKSPVKARSSRSRSRKQSRSRSASQESQGKES</sequence>
<feature type="region of interest" description="Disordered" evidence="11">
    <location>
        <begin position="180"/>
        <end position="267"/>
    </location>
</feature>
<dbReference type="GO" id="GO:0008380">
    <property type="term" value="P:RNA splicing"/>
    <property type="evidence" value="ECO:0007669"/>
    <property type="project" value="UniProtKB-KW"/>
</dbReference>
<dbReference type="OMA" id="RYDMKNA"/>
<keyword evidence="9" id="KW-0539">Nucleus</keyword>
<feature type="compositionally biased region" description="Low complexity" evidence="11">
    <location>
        <begin position="255"/>
        <end position="267"/>
    </location>
</feature>
<dbReference type="PROSITE" id="PS50102">
    <property type="entry name" value="RRM"/>
    <property type="match status" value="2"/>
</dbReference>
<keyword evidence="6" id="KW-0677">Repeat</keyword>
<dbReference type="OrthoDB" id="1099063at2759"/>
<dbReference type="EMBL" id="KK119650">
    <property type="protein sequence ID" value="KFM76308.1"/>
    <property type="molecule type" value="Genomic_DNA"/>
</dbReference>
<evidence type="ECO:0000256" key="9">
    <source>
        <dbReference type="ARBA" id="ARBA00023242"/>
    </source>
</evidence>
<dbReference type="InterPro" id="IPR035979">
    <property type="entry name" value="RBD_domain_sf"/>
</dbReference>
<dbReference type="GO" id="GO:0016607">
    <property type="term" value="C:nuclear speck"/>
    <property type="evidence" value="ECO:0007669"/>
    <property type="project" value="UniProtKB-SubCell"/>
</dbReference>
<feature type="compositionally biased region" description="Basic residues" evidence="11">
    <location>
        <begin position="187"/>
        <end position="254"/>
    </location>
</feature>
<dbReference type="CDD" id="cd12600">
    <property type="entry name" value="RRM2_SRSF4_like"/>
    <property type="match status" value="1"/>
</dbReference>
<evidence type="ECO:0000313" key="13">
    <source>
        <dbReference type="EMBL" id="KFM76308.1"/>
    </source>
</evidence>
<feature type="region of interest" description="Disordered" evidence="11">
    <location>
        <begin position="72"/>
        <end position="110"/>
    </location>
</feature>
<evidence type="ECO:0000313" key="14">
    <source>
        <dbReference type="Proteomes" id="UP000054359"/>
    </source>
</evidence>
<dbReference type="Proteomes" id="UP000054359">
    <property type="component" value="Unassembled WGS sequence"/>
</dbReference>
<dbReference type="FunFam" id="3.30.70.330:FF:000420">
    <property type="entry name" value="serine-arginine protein 55 isoform X1"/>
    <property type="match status" value="1"/>
</dbReference>
<organism evidence="13 14">
    <name type="scientific">Stegodyphus mimosarum</name>
    <name type="common">African social velvet spider</name>
    <dbReference type="NCBI Taxonomy" id="407821"/>
    <lineage>
        <taxon>Eukaryota</taxon>
        <taxon>Metazoa</taxon>
        <taxon>Ecdysozoa</taxon>
        <taxon>Arthropoda</taxon>
        <taxon>Chelicerata</taxon>
        <taxon>Arachnida</taxon>
        <taxon>Araneae</taxon>
        <taxon>Araneomorphae</taxon>
        <taxon>Entelegynae</taxon>
        <taxon>Eresoidea</taxon>
        <taxon>Eresidae</taxon>
        <taxon>Stegodyphus</taxon>
    </lineage>
</organism>